<accession>A0A9P6B418</accession>
<organism evidence="1 2">
    <name type="scientific">Hydnum rufescens UP504</name>
    <dbReference type="NCBI Taxonomy" id="1448309"/>
    <lineage>
        <taxon>Eukaryota</taxon>
        <taxon>Fungi</taxon>
        <taxon>Dikarya</taxon>
        <taxon>Basidiomycota</taxon>
        <taxon>Agaricomycotina</taxon>
        <taxon>Agaricomycetes</taxon>
        <taxon>Cantharellales</taxon>
        <taxon>Hydnaceae</taxon>
        <taxon>Hydnum</taxon>
    </lineage>
</organism>
<reference evidence="1" key="1">
    <citation type="journal article" date="2020" name="Nat. Commun.">
        <title>Large-scale genome sequencing of mycorrhizal fungi provides insights into the early evolution of symbiotic traits.</title>
        <authorList>
            <person name="Miyauchi S."/>
            <person name="Kiss E."/>
            <person name="Kuo A."/>
            <person name="Drula E."/>
            <person name="Kohler A."/>
            <person name="Sanchez-Garcia M."/>
            <person name="Morin E."/>
            <person name="Andreopoulos B."/>
            <person name="Barry K.W."/>
            <person name="Bonito G."/>
            <person name="Buee M."/>
            <person name="Carver A."/>
            <person name="Chen C."/>
            <person name="Cichocki N."/>
            <person name="Clum A."/>
            <person name="Culley D."/>
            <person name="Crous P.W."/>
            <person name="Fauchery L."/>
            <person name="Girlanda M."/>
            <person name="Hayes R.D."/>
            <person name="Keri Z."/>
            <person name="LaButti K."/>
            <person name="Lipzen A."/>
            <person name="Lombard V."/>
            <person name="Magnuson J."/>
            <person name="Maillard F."/>
            <person name="Murat C."/>
            <person name="Nolan M."/>
            <person name="Ohm R.A."/>
            <person name="Pangilinan J."/>
            <person name="Pereira M.F."/>
            <person name="Perotto S."/>
            <person name="Peter M."/>
            <person name="Pfister S."/>
            <person name="Riley R."/>
            <person name="Sitrit Y."/>
            <person name="Stielow J.B."/>
            <person name="Szollosi G."/>
            <person name="Zifcakova L."/>
            <person name="Stursova M."/>
            <person name="Spatafora J.W."/>
            <person name="Tedersoo L."/>
            <person name="Vaario L.M."/>
            <person name="Yamada A."/>
            <person name="Yan M."/>
            <person name="Wang P."/>
            <person name="Xu J."/>
            <person name="Bruns T."/>
            <person name="Baldrian P."/>
            <person name="Vilgalys R."/>
            <person name="Dunand C."/>
            <person name="Henrissat B."/>
            <person name="Grigoriev I.V."/>
            <person name="Hibbett D."/>
            <person name="Nagy L.G."/>
            <person name="Martin F.M."/>
        </authorList>
    </citation>
    <scope>NUCLEOTIDE SEQUENCE</scope>
    <source>
        <strain evidence="1">UP504</strain>
    </source>
</reference>
<comment type="caution">
    <text evidence="1">The sequence shown here is derived from an EMBL/GenBank/DDBJ whole genome shotgun (WGS) entry which is preliminary data.</text>
</comment>
<sequence>MSEPLDPGSTPVFPVAVQGTRTREQGSGGCWALTCLSNFGCVKTCTVTTTL</sequence>
<keyword evidence="2" id="KW-1185">Reference proteome</keyword>
<dbReference type="EMBL" id="MU128935">
    <property type="protein sequence ID" value="KAF9516927.1"/>
    <property type="molecule type" value="Genomic_DNA"/>
</dbReference>
<evidence type="ECO:0000313" key="1">
    <source>
        <dbReference type="EMBL" id="KAF9516927.1"/>
    </source>
</evidence>
<dbReference type="AlphaFoldDB" id="A0A9P6B418"/>
<gene>
    <name evidence="1" type="ORF">BS47DRAFT_1340229</name>
</gene>
<name>A0A9P6B418_9AGAM</name>
<evidence type="ECO:0000313" key="2">
    <source>
        <dbReference type="Proteomes" id="UP000886523"/>
    </source>
</evidence>
<dbReference type="Proteomes" id="UP000886523">
    <property type="component" value="Unassembled WGS sequence"/>
</dbReference>
<proteinExistence type="predicted"/>
<protein>
    <submittedName>
        <fullName evidence="1">Uncharacterized protein</fullName>
    </submittedName>
</protein>